<evidence type="ECO:0000313" key="3">
    <source>
        <dbReference type="EMBL" id="KAF8911520.1"/>
    </source>
</evidence>
<dbReference type="EMBL" id="JADNYJ010000004">
    <property type="protein sequence ID" value="KAF8911520.1"/>
    <property type="molecule type" value="Genomic_DNA"/>
</dbReference>
<keyword evidence="4" id="KW-1185">Reference proteome</keyword>
<reference evidence="3" key="1">
    <citation type="submission" date="2020-11" db="EMBL/GenBank/DDBJ databases">
        <authorList>
            <consortium name="DOE Joint Genome Institute"/>
            <person name="Ahrendt S."/>
            <person name="Riley R."/>
            <person name="Andreopoulos W."/>
            <person name="LaButti K."/>
            <person name="Pangilinan J."/>
            <person name="Ruiz-duenas F.J."/>
            <person name="Barrasa J.M."/>
            <person name="Sanchez-Garcia M."/>
            <person name="Camarero S."/>
            <person name="Miyauchi S."/>
            <person name="Serrano A."/>
            <person name="Linde D."/>
            <person name="Babiker R."/>
            <person name="Drula E."/>
            <person name="Ayuso-Fernandez I."/>
            <person name="Pacheco R."/>
            <person name="Padilla G."/>
            <person name="Ferreira P."/>
            <person name="Barriuso J."/>
            <person name="Kellner H."/>
            <person name="Castanera R."/>
            <person name="Alfaro M."/>
            <person name="Ramirez L."/>
            <person name="Pisabarro A.G."/>
            <person name="Kuo A."/>
            <person name="Tritt A."/>
            <person name="Lipzen A."/>
            <person name="He G."/>
            <person name="Yan M."/>
            <person name="Ng V."/>
            <person name="Cullen D."/>
            <person name="Martin F."/>
            <person name="Rosso M.-N."/>
            <person name="Henrissat B."/>
            <person name="Hibbett D."/>
            <person name="Martinez A.T."/>
            <person name="Grigoriev I.V."/>
        </authorList>
    </citation>
    <scope>NUCLEOTIDE SEQUENCE</scope>
    <source>
        <strain evidence="3">AH 44721</strain>
    </source>
</reference>
<accession>A0A9P5TTU8</accession>
<dbReference type="OrthoDB" id="3350812at2759"/>
<dbReference type="AlphaFoldDB" id="A0A9P5TTU8"/>
<evidence type="ECO:0000313" key="4">
    <source>
        <dbReference type="Proteomes" id="UP000724874"/>
    </source>
</evidence>
<sequence length="304" mass="34501">MASMQNAILEGLFGVVLVARAEVAAAAMYIWDYVLTFGMEVDLVWSSRWNIIKVLFLVQRYLPLVDTCILTLYRDLLPGRSIHGCAVIEQATGYMYVAGYVVSEILLTLRVWAVWNRHRVLSVILPIGFLVVWAPAFVAMYFFQKGLQFAPMPSAGLSGCFIIHTNDVIKWCWVSLIIWNAVTVSLMIIPGVRDCVVMPDLPNFRSTRLWSIVYRDGTYFFIYLFVLSILNIILSVTVIPTKRFFFSSLERSLHAILASRAILHMRNHVKRQVEWELTEILTGNPIEDASPLPDGRAIAVRPVS</sequence>
<proteinExistence type="predicted"/>
<protein>
    <recommendedName>
        <fullName evidence="2">DUF6533 domain-containing protein</fullName>
    </recommendedName>
</protein>
<evidence type="ECO:0000259" key="2">
    <source>
        <dbReference type="Pfam" id="PF20151"/>
    </source>
</evidence>
<dbReference type="Proteomes" id="UP000724874">
    <property type="component" value="Unassembled WGS sequence"/>
</dbReference>
<feature type="transmembrane region" description="Helical" evidence="1">
    <location>
        <begin position="94"/>
        <end position="115"/>
    </location>
</feature>
<name>A0A9P5TTU8_GYMJU</name>
<feature type="transmembrane region" description="Helical" evidence="1">
    <location>
        <begin position="171"/>
        <end position="192"/>
    </location>
</feature>
<dbReference type="Pfam" id="PF20151">
    <property type="entry name" value="DUF6533"/>
    <property type="match status" value="1"/>
</dbReference>
<keyword evidence="1" id="KW-0472">Membrane</keyword>
<feature type="transmembrane region" description="Helical" evidence="1">
    <location>
        <begin position="121"/>
        <end position="143"/>
    </location>
</feature>
<keyword evidence="1" id="KW-1133">Transmembrane helix</keyword>
<organism evidence="3 4">
    <name type="scientific">Gymnopilus junonius</name>
    <name type="common">Spectacular rustgill mushroom</name>
    <name type="synonym">Gymnopilus spectabilis subsp. junonius</name>
    <dbReference type="NCBI Taxonomy" id="109634"/>
    <lineage>
        <taxon>Eukaryota</taxon>
        <taxon>Fungi</taxon>
        <taxon>Dikarya</taxon>
        <taxon>Basidiomycota</taxon>
        <taxon>Agaricomycotina</taxon>
        <taxon>Agaricomycetes</taxon>
        <taxon>Agaricomycetidae</taxon>
        <taxon>Agaricales</taxon>
        <taxon>Agaricineae</taxon>
        <taxon>Hymenogastraceae</taxon>
        <taxon>Gymnopilus</taxon>
    </lineage>
</organism>
<dbReference type="InterPro" id="IPR045340">
    <property type="entry name" value="DUF6533"/>
</dbReference>
<feature type="domain" description="DUF6533" evidence="2">
    <location>
        <begin position="23"/>
        <end position="65"/>
    </location>
</feature>
<feature type="transmembrane region" description="Helical" evidence="1">
    <location>
        <begin position="220"/>
        <end position="239"/>
    </location>
</feature>
<comment type="caution">
    <text evidence="3">The sequence shown here is derived from an EMBL/GenBank/DDBJ whole genome shotgun (WGS) entry which is preliminary data.</text>
</comment>
<keyword evidence="1" id="KW-0812">Transmembrane</keyword>
<evidence type="ECO:0000256" key="1">
    <source>
        <dbReference type="SAM" id="Phobius"/>
    </source>
</evidence>
<feature type="transmembrane region" description="Helical" evidence="1">
    <location>
        <begin position="12"/>
        <end position="31"/>
    </location>
</feature>
<gene>
    <name evidence="3" type="ORF">CPB84DRAFT_1842022</name>
</gene>